<evidence type="ECO:0000313" key="2">
    <source>
        <dbReference type="EMBL" id="KAK9006550.1"/>
    </source>
</evidence>
<feature type="transmembrane region" description="Helical" evidence="1">
    <location>
        <begin position="70"/>
        <end position="91"/>
    </location>
</feature>
<dbReference type="EMBL" id="JBBPBN010000028">
    <property type="protein sequence ID" value="KAK9006550.1"/>
    <property type="molecule type" value="Genomic_DNA"/>
</dbReference>
<accession>A0ABR2R0W1</accession>
<gene>
    <name evidence="2" type="ORF">V6N11_018887</name>
</gene>
<keyword evidence="1" id="KW-0812">Transmembrane</keyword>
<keyword evidence="3" id="KW-1185">Reference proteome</keyword>
<comment type="caution">
    <text evidence="2">The sequence shown here is derived from an EMBL/GenBank/DDBJ whole genome shotgun (WGS) entry which is preliminary data.</text>
</comment>
<sequence>MSSSGLGPTSQLVPHCSCRSKLSSLESQAIRTPSCLRQDHVWVLAALCLFVFVFSPFLSRSAPRISPKCLSIYIIPQFLAVMLQLLLLSTLPRVLHPPSIENNHQPPSSSNIY</sequence>
<evidence type="ECO:0000256" key="1">
    <source>
        <dbReference type="SAM" id="Phobius"/>
    </source>
</evidence>
<dbReference type="Proteomes" id="UP001396334">
    <property type="component" value="Unassembled WGS sequence"/>
</dbReference>
<feature type="transmembrane region" description="Helical" evidence="1">
    <location>
        <begin position="41"/>
        <end position="58"/>
    </location>
</feature>
<organism evidence="2 3">
    <name type="scientific">Hibiscus sabdariffa</name>
    <name type="common">roselle</name>
    <dbReference type="NCBI Taxonomy" id="183260"/>
    <lineage>
        <taxon>Eukaryota</taxon>
        <taxon>Viridiplantae</taxon>
        <taxon>Streptophyta</taxon>
        <taxon>Embryophyta</taxon>
        <taxon>Tracheophyta</taxon>
        <taxon>Spermatophyta</taxon>
        <taxon>Magnoliopsida</taxon>
        <taxon>eudicotyledons</taxon>
        <taxon>Gunneridae</taxon>
        <taxon>Pentapetalae</taxon>
        <taxon>rosids</taxon>
        <taxon>malvids</taxon>
        <taxon>Malvales</taxon>
        <taxon>Malvaceae</taxon>
        <taxon>Malvoideae</taxon>
        <taxon>Hibiscus</taxon>
    </lineage>
</organism>
<keyword evidence="1" id="KW-1133">Transmembrane helix</keyword>
<keyword evidence="1" id="KW-0472">Membrane</keyword>
<evidence type="ECO:0000313" key="3">
    <source>
        <dbReference type="Proteomes" id="UP001396334"/>
    </source>
</evidence>
<name>A0ABR2R0W1_9ROSI</name>
<proteinExistence type="predicted"/>
<protein>
    <submittedName>
        <fullName evidence="2">Uncharacterized protein</fullName>
    </submittedName>
</protein>
<reference evidence="2 3" key="1">
    <citation type="journal article" date="2024" name="G3 (Bethesda)">
        <title>Genome assembly of Hibiscus sabdariffa L. provides insights into metabolisms of medicinal natural products.</title>
        <authorList>
            <person name="Kim T."/>
        </authorList>
    </citation>
    <scope>NUCLEOTIDE SEQUENCE [LARGE SCALE GENOMIC DNA]</scope>
    <source>
        <strain evidence="2">TK-2024</strain>
        <tissue evidence="2">Old leaves</tissue>
    </source>
</reference>